<gene>
    <name evidence="1" type="ORF">UFOVP321_27</name>
</gene>
<organism evidence="1">
    <name type="scientific">uncultured Caudovirales phage</name>
    <dbReference type="NCBI Taxonomy" id="2100421"/>
    <lineage>
        <taxon>Viruses</taxon>
        <taxon>Duplodnaviria</taxon>
        <taxon>Heunggongvirae</taxon>
        <taxon>Uroviricota</taxon>
        <taxon>Caudoviricetes</taxon>
        <taxon>Peduoviridae</taxon>
        <taxon>Maltschvirus</taxon>
        <taxon>Maltschvirus maltsch</taxon>
    </lineage>
</organism>
<evidence type="ECO:0000313" key="1">
    <source>
        <dbReference type="EMBL" id="CAB4137401.1"/>
    </source>
</evidence>
<accession>A0A6J5LTA1</accession>
<proteinExistence type="predicted"/>
<sequence length="76" mass="8949">MAEQTAMQELIKWGDEMLQNNPNKILSFSEVIDKAQEFLPKEKQQIKKSFNHGNFSAYNCNSHQSAEQYYNQTYNK</sequence>
<protein>
    <submittedName>
        <fullName evidence="1">Uncharacterized protein</fullName>
    </submittedName>
</protein>
<reference evidence="1" key="1">
    <citation type="submission" date="2020-04" db="EMBL/GenBank/DDBJ databases">
        <authorList>
            <person name="Chiriac C."/>
            <person name="Salcher M."/>
            <person name="Ghai R."/>
            <person name="Kavagutti S V."/>
        </authorList>
    </citation>
    <scope>NUCLEOTIDE SEQUENCE</scope>
</reference>
<dbReference type="EMBL" id="LR796333">
    <property type="protein sequence ID" value="CAB4137401.1"/>
    <property type="molecule type" value="Genomic_DNA"/>
</dbReference>
<name>A0A6J5LTA1_9CAUD</name>